<feature type="domain" description="Major facilitator superfamily (MFS) profile" evidence="10">
    <location>
        <begin position="47"/>
        <end position="503"/>
    </location>
</feature>
<dbReference type="PROSITE" id="PS00217">
    <property type="entry name" value="SUGAR_TRANSPORT_2"/>
    <property type="match status" value="1"/>
</dbReference>
<feature type="transmembrane region" description="Helical" evidence="9">
    <location>
        <begin position="121"/>
        <end position="141"/>
    </location>
</feature>
<comment type="subcellular location">
    <subcellularLocation>
        <location evidence="1">Membrane</location>
        <topology evidence="1">Multi-pass membrane protein</topology>
    </subcellularLocation>
</comment>
<gene>
    <name evidence="11" type="ORF">LCOR_09606.1</name>
</gene>
<evidence type="ECO:0000313" key="12">
    <source>
        <dbReference type="Proteomes" id="UP000027586"/>
    </source>
</evidence>
<evidence type="ECO:0000256" key="9">
    <source>
        <dbReference type="SAM" id="Phobius"/>
    </source>
</evidence>
<keyword evidence="6 9" id="KW-0472">Membrane</keyword>
<dbReference type="EMBL" id="CBTN010000060">
    <property type="protein sequence ID" value="CDH58757.1"/>
    <property type="molecule type" value="Genomic_DNA"/>
</dbReference>
<evidence type="ECO:0000313" key="11">
    <source>
        <dbReference type="EMBL" id="CDH58757.1"/>
    </source>
</evidence>
<comment type="similarity">
    <text evidence="2 7">Belongs to the major facilitator superfamily. Sugar transporter (TC 2.A.1.1) family.</text>
</comment>
<feature type="transmembrane region" description="Helical" evidence="9">
    <location>
        <begin position="478"/>
        <end position="499"/>
    </location>
</feature>
<dbReference type="GO" id="GO:0005351">
    <property type="term" value="F:carbohydrate:proton symporter activity"/>
    <property type="evidence" value="ECO:0007669"/>
    <property type="project" value="TreeGrafter"/>
</dbReference>
<feature type="transmembrane region" description="Helical" evidence="9">
    <location>
        <begin position="375"/>
        <end position="399"/>
    </location>
</feature>
<dbReference type="SUPFAM" id="SSF103473">
    <property type="entry name" value="MFS general substrate transporter"/>
    <property type="match status" value="1"/>
</dbReference>
<dbReference type="PROSITE" id="PS50850">
    <property type="entry name" value="MFS"/>
    <property type="match status" value="1"/>
</dbReference>
<dbReference type="PANTHER" id="PTHR48022">
    <property type="entry name" value="PLASTIDIC GLUCOSE TRANSPORTER 4"/>
    <property type="match status" value="1"/>
</dbReference>
<dbReference type="Pfam" id="PF00083">
    <property type="entry name" value="Sugar_tr"/>
    <property type="match status" value="1"/>
</dbReference>
<keyword evidence="11" id="KW-0762">Sugar transport</keyword>
<protein>
    <submittedName>
        <fullName evidence="11">Sugar transporter</fullName>
    </submittedName>
</protein>
<evidence type="ECO:0000256" key="6">
    <source>
        <dbReference type="ARBA" id="ARBA00023136"/>
    </source>
</evidence>
<organism evidence="11 12">
    <name type="scientific">Lichtheimia corymbifera JMRC:FSU:9682</name>
    <dbReference type="NCBI Taxonomy" id="1263082"/>
    <lineage>
        <taxon>Eukaryota</taxon>
        <taxon>Fungi</taxon>
        <taxon>Fungi incertae sedis</taxon>
        <taxon>Mucoromycota</taxon>
        <taxon>Mucoromycotina</taxon>
        <taxon>Mucoromycetes</taxon>
        <taxon>Mucorales</taxon>
        <taxon>Lichtheimiaceae</taxon>
        <taxon>Lichtheimia</taxon>
    </lineage>
</organism>
<evidence type="ECO:0000256" key="8">
    <source>
        <dbReference type="SAM" id="MobiDB-lite"/>
    </source>
</evidence>
<accession>A0A068SA96</accession>
<feature type="transmembrane region" description="Helical" evidence="9">
    <location>
        <begin position="411"/>
        <end position="431"/>
    </location>
</feature>
<evidence type="ECO:0000256" key="2">
    <source>
        <dbReference type="ARBA" id="ARBA00010992"/>
    </source>
</evidence>
<dbReference type="FunFam" id="1.20.1250.20:FF:000026">
    <property type="entry name" value="MFS quinate transporter QutD"/>
    <property type="match status" value="1"/>
</dbReference>
<dbReference type="PANTHER" id="PTHR48022:SF2">
    <property type="entry name" value="PLASTIDIC GLUCOSE TRANSPORTER 4"/>
    <property type="match status" value="1"/>
</dbReference>
<name>A0A068SA96_9FUNG</name>
<dbReference type="AlphaFoldDB" id="A0A068SA96"/>
<dbReference type="Proteomes" id="UP000027586">
    <property type="component" value="Unassembled WGS sequence"/>
</dbReference>
<feature type="transmembrane region" description="Helical" evidence="9">
    <location>
        <begin position="217"/>
        <end position="237"/>
    </location>
</feature>
<comment type="caution">
    <text evidence="11">The sequence shown here is derived from an EMBL/GenBank/DDBJ whole genome shotgun (WGS) entry which is preliminary data.</text>
</comment>
<evidence type="ECO:0000256" key="1">
    <source>
        <dbReference type="ARBA" id="ARBA00004141"/>
    </source>
</evidence>
<feature type="transmembrane region" description="Helical" evidence="9">
    <location>
        <begin position="42"/>
        <end position="71"/>
    </location>
</feature>
<dbReference type="InterPro" id="IPR050360">
    <property type="entry name" value="MFS_Sugar_Transporters"/>
</dbReference>
<evidence type="ECO:0000256" key="5">
    <source>
        <dbReference type="ARBA" id="ARBA00022989"/>
    </source>
</evidence>
<dbReference type="InterPro" id="IPR020846">
    <property type="entry name" value="MFS_dom"/>
</dbReference>
<feature type="transmembrane region" description="Helical" evidence="9">
    <location>
        <begin position="91"/>
        <end position="114"/>
    </location>
</feature>
<dbReference type="GO" id="GO:0016020">
    <property type="term" value="C:membrane"/>
    <property type="evidence" value="ECO:0007669"/>
    <property type="project" value="UniProtKB-SubCell"/>
</dbReference>
<dbReference type="PRINTS" id="PR00171">
    <property type="entry name" value="SUGRTRNSPORT"/>
</dbReference>
<dbReference type="InterPro" id="IPR003663">
    <property type="entry name" value="Sugar/inositol_transpt"/>
</dbReference>
<keyword evidence="3 7" id="KW-0813">Transport</keyword>
<dbReference type="InterPro" id="IPR036259">
    <property type="entry name" value="MFS_trans_sf"/>
</dbReference>
<dbReference type="STRING" id="1263082.A0A068SA96"/>
<dbReference type="InterPro" id="IPR005829">
    <property type="entry name" value="Sugar_transporter_CS"/>
</dbReference>
<feature type="region of interest" description="Disordered" evidence="8">
    <location>
        <begin position="518"/>
        <end position="539"/>
    </location>
</feature>
<sequence>MRTTPTPRLRFFLPLRNRHQTSSSYNERQPLLDHQQKQKMTVWTAAAACISGLGGLLFGFDLGVVGGLLIAPSFQTHFGIDPNDKIREADINGNIVAILQIGCLFGSLAATLTADKAGRKWSIIFSAAVFCVGGILQVVAVNLGMLYAGRLVAGLGVGALSMLVPVYVAEIAHQSQRGLLGGLWQFFIAAGLAMSYWTNYIVQRVVTDDQDNALWQVPLIVQTIPGGMLLVGMLVLFETPRHLVAHAHMDQAKQVIAKIRGWPVSDPRVDTELEFIHNGMREQVMDEPRSTLRTWRRVFSRDNMRRLLVGSALQAFQQLTGTNVINYYSPIIFRSIGLSSNTAELLATGVYGLVKMSVTLIAFSWMVDRYGRRKLLIGGGTALCTCMLSVAICVSTLPIQTTSASTDVSPASYAGIVFMYLYAICFALSWGPIPWIYCSEIYPMALRAKSTSITTAINWVFNAVVGKFSPLLLAQSTIGTYIFFGLFCLVSAVFSFFYVPETKGKTLEEMQVIFERSARSSNNPPTDIENEVDAQKHAR</sequence>
<keyword evidence="4 9" id="KW-0812">Transmembrane</keyword>
<dbReference type="NCBIfam" id="TIGR00879">
    <property type="entry name" value="SP"/>
    <property type="match status" value="1"/>
</dbReference>
<feature type="transmembrane region" description="Helical" evidence="9">
    <location>
        <begin position="147"/>
        <end position="167"/>
    </location>
</feature>
<proteinExistence type="inferred from homology"/>
<evidence type="ECO:0000256" key="7">
    <source>
        <dbReference type="RuleBase" id="RU003346"/>
    </source>
</evidence>
<feature type="transmembrane region" description="Helical" evidence="9">
    <location>
        <begin position="179"/>
        <end position="197"/>
    </location>
</feature>
<dbReference type="InterPro" id="IPR005828">
    <property type="entry name" value="MFS_sugar_transport-like"/>
</dbReference>
<evidence type="ECO:0000256" key="3">
    <source>
        <dbReference type="ARBA" id="ARBA00022448"/>
    </source>
</evidence>
<dbReference type="Gene3D" id="1.20.1250.20">
    <property type="entry name" value="MFS general substrate transporter like domains"/>
    <property type="match status" value="1"/>
</dbReference>
<evidence type="ECO:0000259" key="10">
    <source>
        <dbReference type="PROSITE" id="PS50850"/>
    </source>
</evidence>
<dbReference type="OrthoDB" id="4142200at2759"/>
<evidence type="ECO:0000256" key="4">
    <source>
        <dbReference type="ARBA" id="ARBA00022692"/>
    </source>
</evidence>
<keyword evidence="12" id="KW-1185">Reference proteome</keyword>
<feature type="transmembrane region" description="Helical" evidence="9">
    <location>
        <begin position="345"/>
        <end position="363"/>
    </location>
</feature>
<keyword evidence="5 9" id="KW-1133">Transmembrane helix</keyword>
<dbReference type="VEuPathDB" id="FungiDB:LCOR_09606.1"/>
<reference evidence="11" key="1">
    <citation type="submission" date="2013-08" db="EMBL/GenBank/DDBJ databases">
        <title>Gene expansion shapes genome architecture in the human pathogen Lichtheimia corymbifera: an evolutionary genomics analysis in the ancient terrestrial Mucorales (Mucoromycotina).</title>
        <authorList>
            <person name="Schwartze V.U."/>
            <person name="Winter S."/>
            <person name="Shelest E."/>
            <person name="Marcet-Houben M."/>
            <person name="Horn F."/>
            <person name="Wehner S."/>
            <person name="Hoffmann K."/>
            <person name="Riege K."/>
            <person name="Sammeth M."/>
            <person name="Nowrousian M."/>
            <person name="Valiante V."/>
            <person name="Linde J."/>
            <person name="Jacobsen I.D."/>
            <person name="Marz M."/>
            <person name="Brakhage A.A."/>
            <person name="Gabaldon T."/>
            <person name="Bocker S."/>
            <person name="Voigt K."/>
        </authorList>
    </citation>
    <scope>NUCLEOTIDE SEQUENCE [LARGE SCALE GENOMIC DNA]</scope>
    <source>
        <strain evidence="11">FSU 9682</strain>
    </source>
</reference>